<organism evidence="3 4">
    <name type="scientific">Haloferax volcanii (strain ATCC 29605 / DSM 3757 / JCM 8879 / NBRC 14742 / NCIMB 2012 / VKM B-1768 / DS2)</name>
    <name type="common">Halobacterium volcanii</name>
    <dbReference type="NCBI Taxonomy" id="309800"/>
    <lineage>
        <taxon>Archaea</taxon>
        <taxon>Methanobacteriati</taxon>
        <taxon>Methanobacteriota</taxon>
        <taxon>Stenosarchaea group</taxon>
        <taxon>Halobacteria</taxon>
        <taxon>Halobacteriales</taxon>
        <taxon>Haloferacaceae</taxon>
        <taxon>Haloferax</taxon>
    </lineage>
</organism>
<dbReference type="Pfam" id="PF26402">
    <property type="entry name" value="DUF8100"/>
    <property type="match status" value="1"/>
</dbReference>
<dbReference type="RefSeq" id="WP_004043759.1">
    <property type="nucleotide sequence ID" value="NC_013967.1"/>
</dbReference>
<feature type="transmembrane region" description="Helical" evidence="1">
    <location>
        <begin position="23"/>
        <end position="45"/>
    </location>
</feature>
<comment type="caution">
    <text evidence="3">The sequence shown here is derived from an EMBL/GenBank/DDBJ whole genome shotgun (WGS) entry which is preliminary data.</text>
</comment>
<gene>
    <name evidence="3" type="ORF">C498_12833</name>
</gene>
<keyword evidence="1" id="KW-0812">Transmembrane</keyword>
<dbReference type="Proteomes" id="UP000011532">
    <property type="component" value="Unassembled WGS sequence"/>
</dbReference>
<feature type="transmembrane region" description="Helical" evidence="1">
    <location>
        <begin position="99"/>
        <end position="118"/>
    </location>
</feature>
<feature type="transmembrane region" description="Helical" evidence="1">
    <location>
        <begin position="65"/>
        <end position="87"/>
    </location>
</feature>
<dbReference type="InterPro" id="IPR058413">
    <property type="entry name" value="DUF8100"/>
</dbReference>
<keyword evidence="1" id="KW-0472">Membrane</keyword>
<keyword evidence="1" id="KW-1133">Transmembrane helix</keyword>
<dbReference type="EMBL" id="AOHU01000091">
    <property type="protein sequence ID" value="ELY28132.1"/>
    <property type="molecule type" value="Genomic_DNA"/>
</dbReference>
<evidence type="ECO:0000313" key="4">
    <source>
        <dbReference type="Proteomes" id="UP000011532"/>
    </source>
</evidence>
<proteinExistence type="predicted"/>
<feature type="domain" description="DUF8100" evidence="2">
    <location>
        <begin position="1"/>
        <end position="151"/>
    </location>
</feature>
<dbReference type="GeneID" id="8925102"/>
<reference evidence="4" key="1">
    <citation type="submission" date="2012-11" db="EMBL/GenBank/DDBJ databases">
        <authorList>
            <person name="Becker E.A."/>
            <person name="Seitzer P."/>
            <person name="Tritt A."/>
            <person name="Larsen D."/>
            <person name="Yao A."/>
            <person name="Wu D."/>
            <person name="Darling A."/>
            <person name="Eisen J.A."/>
            <person name="Facciotti M.T."/>
        </authorList>
    </citation>
    <scope>NUCLEOTIDE SEQUENCE [LARGE SCALE GENOMIC DNA]</scope>
    <source>
        <strain evidence="4">ATCC 29605 / DSM 3757 / JCM 8879 / NBRC 14742 / NCIMB 2012 / VKM B-1768 / DS2</strain>
    </source>
</reference>
<protein>
    <recommendedName>
        <fullName evidence="2">DUF8100 domain-containing protein</fullName>
    </recommendedName>
</protein>
<dbReference type="OrthoDB" id="275616at2157"/>
<dbReference type="AlphaFoldDB" id="A0A384LIG8"/>
<feature type="transmembrane region" description="Helical" evidence="1">
    <location>
        <begin position="124"/>
        <end position="144"/>
    </location>
</feature>
<reference evidence="3 4" key="2">
    <citation type="journal article" date="2014" name="PLoS Genet.">
        <title>Phylogenetically driven sequencing of extremely halophilic archaea reveals strategies for static and dynamic osmo-response.</title>
        <authorList>
            <person name="Becker E.A."/>
            <person name="Seitzer P.M."/>
            <person name="Tritt A."/>
            <person name="Larsen D."/>
            <person name="Krusor M."/>
            <person name="Yao A.I."/>
            <person name="Wu D."/>
            <person name="Madern D."/>
            <person name="Eisen J.A."/>
            <person name="Darling A.E."/>
            <person name="Facciotti M.T."/>
        </authorList>
    </citation>
    <scope>NUCLEOTIDE SEQUENCE [LARGE SCALE GENOMIC DNA]</scope>
    <source>
        <strain evidence="4">ATCC 29605 / DSM 3757 / JCM 8879 / NBRC 14742 / NCIMB 2012 / VKM B-1768 / DS2</strain>
    </source>
</reference>
<evidence type="ECO:0000256" key="1">
    <source>
        <dbReference type="SAM" id="Phobius"/>
    </source>
</evidence>
<sequence length="152" mass="16442">MTSFADVRERFWRESIDFTETKTFLLGLLQAGIATIEFALIFVVVAGTRLVPLSAVNTRPSSVVVAVSLGLVPGFVLGAGLPLLVQYSEYVNRLNDNKAFRAVGPVVTFGTYFCLFFYHPVTSVLYAVAYLLGRIAVLVGIFGGSQLKSAIA</sequence>
<evidence type="ECO:0000259" key="2">
    <source>
        <dbReference type="Pfam" id="PF26402"/>
    </source>
</evidence>
<name>A0A384LIG8_HALVD</name>
<accession>A0A384LIG8</accession>
<evidence type="ECO:0000313" key="3">
    <source>
        <dbReference type="EMBL" id="ELY28132.1"/>
    </source>
</evidence>